<evidence type="ECO:0000259" key="7">
    <source>
        <dbReference type="SMART" id="SM00543"/>
    </source>
</evidence>
<dbReference type="PANTHER" id="PTHR18034">
    <property type="entry name" value="CELL CYCLE CONTROL PROTEIN CWF22-RELATED"/>
    <property type="match status" value="1"/>
</dbReference>
<dbReference type="GO" id="GO:0003723">
    <property type="term" value="F:RNA binding"/>
    <property type="evidence" value="ECO:0007669"/>
    <property type="project" value="InterPro"/>
</dbReference>
<feature type="compositionally biased region" description="Basic and acidic residues" evidence="6">
    <location>
        <begin position="68"/>
        <end position="81"/>
    </location>
</feature>
<feature type="compositionally biased region" description="Acidic residues" evidence="6">
    <location>
        <begin position="125"/>
        <end position="136"/>
    </location>
</feature>
<proteinExistence type="inferred from homology"/>
<dbReference type="GO" id="GO:0071013">
    <property type="term" value="C:catalytic step 2 spliceosome"/>
    <property type="evidence" value="ECO:0007669"/>
    <property type="project" value="TreeGrafter"/>
</dbReference>
<evidence type="ECO:0000256" key="2">
    <source>
        <dbReference type="ARBA" id="ARBA00006856"/>
    </source>
</evidence>
<dbReference type="InterPro" id="IPR016024">
    <property type="entry name" value="ARM-type_fold"/>
</dbReference>
<comment type="similarity">
    <text evidence="2">Belongs to the CWC22 family.</text>
</comment>
<dbReference type="PANTHER" id="PTHR18034:SF3">
    <property type="entry name" value="PRE-MRNA-SPLICING FACTOR CWC22 HOMOLOG"/>
    <property type="match status" value="1"/>
</dbReference>
<dbReference type="SMART" id="SM00543">
    <property type="entry name" value="MIF4G"/>
    <property type="match status" value="1"/>
</dbReference>
<gene>
    <name evidence="8" type="primary">ncm_3</name>
    <name evidence="8" type="ORF">g.20786</name>
</gene>
<comment type="subcellular location">
    <subcellularLocation>
        <location evidence="1">Nucleus speckle</location>
    </subcellularLocation>
</comment>
<keyword evidence="4" id="KW-0508">mRNA splicing</keyword>
<keyword evidence="3" id="KW-0507">mRNA processing</keyword>
<evidence type="ECO:0000256" key="5">
    <source>
        <dbReference type="ARBA" id="ARBA00023242"/>
    </source>
</evidence>
<accession>A0A2S2PLR7</accession>
<organism evidence="8">
    <name type="scientific">Schizaphis graminum</name>
    <name type="common">Green bug aphid</name>
    <dbReference type="NCBI Taxonomy" id="13262"/>
    <lineage>
        <taxon>Eukaryota</taxon>
        <taxon>Metazoa</taxon>
        <taxon>Ecdysozoa</taxon>
        <taxon>Arthropoda</taxon>
        <taxon>Hexapoda</taxon>
        <taxon>Insecta</taxon>
        <taxon>Pterygota</taxon>
        <taxon>Neoptera</taxon>
        <taxon>Paraneoptera</taxon>
        <taxon>Hemiptera</taxon>
        <taxon>Sternorrhyncha</taxon>
        <taxon>Aphidomorpha</taxon>
        <taxon>Aphidoidea</taxon>
        <taxon>Aphididae</taxon>
        <taxon>Aphidini</taxon>
        <taxon>Schizaphis</taxon>
    </lineage>
</organism>
<evidence type="ECO:0000256" key="4">
    <source>
        <dbReference type="ARBA" id="ARBA00023187"/>
    </source>
</evidence>
<dbReference type="GO" id="GO:0016607">
    <property type="term" value="C:nuclear speck"/>
    <property type="evidence" value="ECO:0007669"/>
    <property type="project" value="UniProtKB-SubCell"/>
</dbReference>
<dbReference type="Gene3D" id="1.25.40.180">
    <property type="match status" value="1"/>
</dbReference>
<feature type="domain" description="MIF4G" evidence="7">
    <location>
        <begin position="225"/>
        <end position="408"/>
    </location>
</feature>
<reference evidence="8" key="1">
    <citation type="submission" date="2018-04" db="EMBL/GenBank/DDBJ databases">
        <title>Transcriptome of Schizaphis graminum biotype I.</title>
        <authorList>
            <person name="Scully E.D."/>
            <person name="Geib S.M."/>
            <person name="Palmer N.A."/>
            <person name="Koch K."/>
            <person name="Bradshaw J."/>
            <person name="Heng-Moss T."/>
            <person name="Sarath G."/>
        </authorList>
    </citation>
    <scope>NUCLEOTIDE SEQUENCE</scope>
</reference>
<name>A0A2S2PLR7_SCHGA</name>
<evidence type="ECO:0000256" key="3">
    <source>
        <dbReference type="ARBA" id="ARBA00022664"/>
    </source>
</evidence>
<evidence type="ECO:0000313" key="8">
    <source>
        <dbReference type="EMBL" id="MBY30228.1"/>
    </source>
</evidence>
<dbReference type="SUPFAM" id="SSF48371">
    <property type="entry name" value="ARM repeat"/>
    <property type="match status" value="1"/>
</dbReference>
<keyword evidence="5" id="KW-0539">Nucleus</keyword>
<feature type="region of interest" description="Disordered" evidence="6">
    <location>
        <begin position="1"/>
        <end position="156"/>
    </location>
</feature>
<dbReference type="FunFam" id="1.25.40.180:FF:000004">
    <property type="entry name" value="pre-mRNA-splicing factor CWC22 homolog"/>
    <property type="match status" value="1"/>
</dbReference>
<evidence type="ECO:0000256" key="6">
    <source>
        <dbReference type="SAM" id="MobiDB-lite"/>
    </source>
</evidence>
<dbReference type="Pfam" id="PF02854">
    <property type="entry name" value="MIF4G"/>
    <property type="match status" value="1"/>
</dbReference>
<dbReference type="AlphaFoldDB" id="A0A2S2PLR7"/>
<feature type="compositionally biased region" description="Basic and acidic residues" evidence="6">
    <location>
        <begin position="32"/>
        <end position="56"/>
    </location>
</feature>
<protein>
    <submittedName>
        <fullName evidence="8">Pre-mRNA-splicing factor CWC22</fullName>
    </submittedName>
</protein>
<dbReference type="InterPro" id="IPR003890">
    <property type="entry name" value="MIF4G-like_typ-3"/>
</dbReference>
<dbReference type="EMBL" id="GGMR01017609">
    <property type="protein sequence ID" value="MBY30228.1"/>
    <property type="molecule type" value="Transcribed_RNA"/>
</dbReference>
<sequence>MESKVCKVINAKRTHSDDDDDNTNSKQTRRNSSRDRQSTKDKYDKGSRRNYEELKVGDPYYSGGTASDYRKGEDRYKDESRHRRRHRSRDRQEKENRSKNADSKKEEKIGAPYYSGGIASIDERESGEESSDDEDDKIGQRYYSTENADSQRKNSENYWNKYAKKDKRQNDDVSDVPLHQKKTVELLTSKTGGAYIPPAKLRMMQESITDKSSAAYQRIAWEALKKSIHGLTNKINVDNIGKVTRDLLRENIVRGRGLLCRSIMQAQLASTTYTHVFAALVAIINTKFPNIGELLLTRCIVQFKRAYRRNEKSQCLGSVTFIAHLINQSVAHEILALELLTLFVETPTEDSIEVAVAFLKECGQKMSQVSKKGMNAIFDMLRNILHDGQLDKRVQYMIEVMFQIRKDGFKDHPAVIEQLDLVPEEDQFTHLLTLDSAKDPQDILSNIKFILK</sequence>
<dbReference type="InterPro" id="IPR050781">
    <property type="entry name" value="CWC22_splicing_factor"/>
</dbReference>
<dbReference type="GO" id="GO:0000398">
    <property type="term" value="P:mRNA splicing, via spliceosome"/>
    <property type="evidence" value="ECO:0007669"/>
    <property type="project" value="TreeGrafter"/>
</dbReference>
<evidence type="ECO:0000256" key="1">
    <source>
        <dbReference type="ARBA" id="ARBA00004324"/>
    </source>
</evidence>
<feature type="compositionally biased region" description="Basic and acidic residues" evidence="6">
    <location>
        <begin position="90"/>
        <end position="109"/>
    </location>
</feature>